<dbReference type="Proteomes" id="UP000000495">
    <property type="component" value="Chromosome"/>
</dbReference>
<dbReference type="AlphaFoldDB" id="F8KVL7"/>
<sequence length="161" mass="18557">MSIKSTALNLSVLTGFFLTHPVVGVAAQPILAVKATVHAISLNYHWRHTKNAQGIALNRNDTPSYMDRTTKFTAEDLTRLKHQQKRLDSRYKLFRTLEEMRGLAKCIIPVAGFLWYAFTINDTLKKFDGKQKTLQNEKNNLMYHIHQLEQELKCRNVNVLT</sequence>
<dbReference type="HOGENOM" id="CLU_1676159_0_0_0"/>
<organism evidence="1 2">
    <name type="scientific">Parachlamydia acanthamoebae (strain UV7)</name>
    <dbReference type="NCBI Taxonomy" id="765952"/>
    <lineage>
        <taxon>Bacteria</taxon>
        <taxon>Pseudomonadati</taxon>
        <taxon>Chlamydiota</taxon>
        <taxon>Chlamydiia</taxon>
        <taxon>Parachlamydiales</taxon>
        <taxon>Parachlamydiaceae</taxon>
        <taxon>Parachlamydia</taxon>
    </lineage>
</organism>
<protein>
    <submittedName>
        <fullName evidence="1">Uncharacterized protein</fullName>
    </submittedName>
</protein>
<dbReference type="KEGG" id="puv:PUV_02030"/>
<reference evidence="1 2" key="2">
    <citation type="journal article" date="2011" name="Mol. Biol. Evol.">
        <title>Unity in variety--the pan-genome of the Chlamydiae.</title>
        <authorList>
            <person name="Collingro A."/>
            <person name="Tischler P."/>
            <person name="Weinmaier T."/>
            <person name="Penz T."/>
            <person name="Heinz E."/>
            <person name="Brunham R.C."/>
            <person name="Read T.D."/>
            <person name="Bavoil P.M."/>
            <person name="Sachse K."/>
            <person name="Kahane S."/>
            <person name="Friedman M.G."/>
            <person name="Rattei T."/>
            <person name="Myers G.S."/>
            <person name="Horn M."/>
        </authorList>
    </citation>
    <scope>NUCLEOTIDE SEQUENCE [LARGE SCALE GENOMIC DNA]</scope>
    <source>
        <strain evidence="2">UV7</strain>
    </source>
</reference>
<dbReference type="EMBL" id="FR872580">
    <property type="protein sequence ID" value="CCB85153.1"/>
    <property type="molecule type" value="Genomic_DNA"/>
</dbReference>
<proteinExistence type="predicted"/>
<dbReference type="STRING" id="765952.PUV_02030"/>
<gene>
    <name evidence="1" type="ordered locus">PUV_02030</name>
</gene>
<name>F8KVL7_PARAV</name>
<reference key="1">
    <citation type="journal article" date="2011" name="Mol. Biol. Evol.">
        <title>Unity in variety -- the pan-genome of the Chlamydiae.</title>
        <authorList>
            <person name="Collingro A."/>
            <person name="Tischler P."/>
            <person name="Weinmaier T."/>
            <person name="Penz T."/>
            <person name="Heinz E."/>
            <person name="Brunham R.C."/>
            <person name="Read T.D."/>
            <person name="Bavoil P.M."/>
            <person name="Sachse K."/>
            <person name="Kahane S."/>
            <person name="Friedman M.G."/>
            <person name="Rattei T."/>
            <person name="Myers G.S.A."/>
            <person name="Horn M."/>
        </authorList>
    </citation>
    <scope>NUCLEOTIDE SEQUENCE</scope>
    <source>
        <strain>UV7</strain>
    </source>
</reference>
<evidence type="ECO:0000313" key="2">
    <source>
        <dbReference type="Proteomes" id="UP000000495"/>
    </source>
</evidence>
<dbReference type="RefSeq" id="WP_013924201.1">
    <property type="nucleotide sequence ID" value="NC_015702.1"/>
</dbReference>
<evidence type="ECO:0000313" key="1">
    <source>
        <dbReference type="EMBL" id="CCB85153.1"/>
    </source>
</evidence>
<keyword evidence="2" id="KW-1185">Reference proteome</keyword>
<accession>F8KVL7</accession>